<feature type="transmembrane region" description="Helical" evidence="7">
    <location>
        <begin position="471"/>
        <end position="494"/>
    </location>
</feature>
<feature type="transmembrane region" description="Helical" evidence="7">
    <location>
        <begin position="524"/>
        <end position="546"/>
    </location>
</feature>
<dbReference type="InterPro" id="IPR001036">
    <property type="entry name" value="Acrflvin-R"/>
</dbReference>
<evidence type="ECO:0000256" key="7">
    <source>
        <dbReference type="SAM" id="Phobius"/>
    </source>
</evidence>
<evidence type="ECO:0000256" key="3">
    <source>
        <dbReference type="ARBA" id="ARBA00022475"/>
    </source>
</evidence>
<feature type="transmembrane region" description="Helical" evidence="7">
    <location>
        <begin position="884"/>
        <end position="902"/>
    </location>
</feature>
<feature type="transmembrane region" description="Helical" evidence="7">
    <location>
        <begin position="399"/>
        <end position="419"/>
    </location>
</feature>
<keyword evidence="9" id="KW-1185">Reference proteome</keyword>
<evidence type="ECO:0000256" key="4">
    <source>
        <dbReference type="ARBA" id="ARBA00022692"/>
    </source>
</evidence>
<keyword evidence="6 7" id="KW-0472">Membrane</keyword>
<dbReference type="GO" id="GO:0042910">
    <property type="term" value="F:xenobiotic transmembrane transporter activity"/>
    <property type="evidence" value="ECO:0007669"/>
    <property type="project" value="TreeGrafter"/>
</dbReference>
<feature type="transmembrane region" description="Helical" evidence="7">
    <location>
        <begin position="365"/>
        <end position="387"/>
    </location>
</feature>
<feature type="transmembrane region" description="Helical" evidence="7">
    <location>
        <begin position="958"/>
        <end position="980"/>
    </location>
</feature>
<dbReference type="PRINTS" id="PR00702">
    <property type="entry name" value="ACRIFLAVINRP"/>
</dbReference>
<accession>A0A5B8XS49</accession>
<keyword evidence="2" id="KW-0813">Transport</keyword>
<evidence type="ECO:0000256" key="5">
    <source>
        <dbReference type="ARBA" id="ARBA00022989"/>
    </source>
</evidence>
<evidence type="ECO:0000313" key="9">
    <source>
        <dbReference type="Proteomes" id="UP000321595"/>
    </source>
</evidence>
<feature type="transmembrane region" description="Helical" evidence="7">
    <location>
        <begin position="439"/>
        <end position="459"/>
    </location>
</feature>
<comment type="subcellular location">
    <subcellularLocation>
        <location evidence="1">Cell membrane</location>
        <topology evidence="1">Multi-pass membrane protein</topology>
    </subcellularLocation>
</comment>
<dbReference type="OrthoDB" id="5478262at2"/>
<dbReference type="Proteomes" id="UP000321595">
    <property type="component" value="Chromosome"/>
</dbReference>
<feature type="transmembrane region" description="Helical" evidence="7">
    <location>
        <begin position="986"/>
        <end position="1010"/>
    </location>
</feature>
<dbReference type="Gene3D" id="1.20.1640.10">
    <property type="entry name" value="Multidrug efflux transporter AcrB transmembrane domain"/>
    <property type="match status" value="2"/>
</dbReference>
<evidence type="ECO:0000256" key="6">
    <source>
        <dbReference type="ARBA" id="ARBA00023136"/>
    </source>
</evidence>
<dbReference type="PANTHER" id="PTHR32063:SF24">
    <property type="entry name" value="CATION EFFLUX SYSTEM (ACRB_ACRD_ACRF FAMILY)"/>
    <property type="match status" value="1"/>
</dbReference>
<dbReference type="GO" id="GO:0008324">
    <property type="term" value="F:monoatomic cation transmembrane transporter activity"/>
    <property type="evidence" value="ECO:0007669"/>
    <property type="project" value="InterPro"/>
</dbReference>
<evidence type="ECO:0000256" key="2">
    <source>
        <dbReference type="ARBA" id="ARBA00022448"/>
    </source>
</evidence>
<name>A0A5B8XS49_9DELT</name>
<reference evidence="8 9" key="1">
    <citation type="submission" date="2019-08" db="EMBL/GenBank/DDBJ databases">
        <authorList>
            <person name="Liang Q."/>
        </authorList>
    </citation>
    <scope>NUCLEOTIDE SEQUENCE [LARGE SCALE GENOMIC DNA]</scope>
    <source>
        <strain evidence="8 9">V1718</strain>
    </source>
</reference>
<feature type="transmembrane region" description="Helical" evidence="7">
    <location>
        <begin position="336"/>
        <end position="358"/>
    </location>
</feature>
<dbReference type="KEGG" id="bbae:FRD01_14870"/>
<organism evidence="8 9">
    <name type="scientific">Microvenator marinus</name>
    <dbReference type="NCBI Taxonomy" id="2600177"/>
    <lineage>
        <taxon>Bacteria</taxon>
        <taxon>Deltaproteobacteria</taxon>
        <taxon>Bradymonadales</taxon>
        <taxon>Microvenatoraceae</taxon>
        <taxon>Microvenator</taxon>
    </lineage>
</organism>
<evidence type="ECO:0000313" key="8">
    <source>
        <dbReference type="EMBL" id="QED28490.1"/>
    </source>
</evidence>
<keyword evidence="4 7" id="KW-0812">Transmembrane</keyword>
<dbReference type="PANTHER" id="PTHR32063">
    <property type="match status" value="1"/>
</dbReference>
<proteinExistence type="predicted"/>
<gene>
    <name evidence="8" type="ORF">FRD01_14870</name>
</gene>
<dbReference type="AlphaFoldDB" id="A0A5B8XS49"/>
<protein>
    <submittedName>
        <fullName evidence="8">Efflux RND transporter permease subunit</fullName>
    </submittedName>
</protein>
<dbReference type="GO" id="GO:0005886">
    <property type="term" value="C:plasma membrane"/>
    <property type="evidence" value="ECO:0007669"/>
    <property type="project" value="UniProtKB-SubCell"/>
</dbReference>
<dbReference type="Gene3D" id="3.30.2090.10">
    <property type="entry name" value="Multidrug efflux transporter AcrB TolC docking domain, DN and DC subdomains"/>
    <property type="match status" value="2"/>
</dbReference>
<dbReference type="Gene3D" id="3.30.70.1440">
    <property type="entry name" value="Multidrug efflux transporter AcrB pore domain"/>
    <property type="match status" value="1"/>
</dbReference>
<dbReference type="SUPFAM" id="SSF82866">
    <property type="entry name" value="Multidrug efflux transporter AcrB transmembrane domain"/>
    <property type="match status" value="2"/>
</dbReference>
<dbReference type="EMBL" id="CP042467">
    <property type="protein sequence ID" value="QED28490.1"/>
    <property type="molecule type" value="Genomic_DNA"/>
</dbReference>
<evidence type="ECO:0000256" key="1">
    <source>
        <dbReference type="ARBA" id="ARBA00004651"/>
    </source>
</evidence>
<dbReference type="Pfam" id="PF00873">
    <property type="entry name" value="ACR_tran"/>
    <property type="match status" value="1"/>
</dbReference>
<dbReference type="SUPFAM" id="SSF82714">
    <property type="entry name" value="Multidrug efflux transporter AcrB TolC docking domain, DN and DC subdomains"/>
    <property type="match status" value="1"/>
</dbReference>
<dbReference type="InterPro" id="IPR004763">
    <property type="entry name" value="CusA-like"/>
</dbReference>
<feature type="transmembrane region" description="Helical" evidence="7">
    <location>
        <begin position="859"/>
        <end position="877"/>
    </location>
</feature>
<keyword evidence="5 7" id="KW-1133">Transmembrane helix</keyword>
<sequence>MWLLHRIIELSVRHRTFVLFGVLAFVFVGVWGVSQARFDAFPDLTNVQVQVLTASAGMASEEVELLVTLPIERELSGIPGVQELRSLSRTGISAVTVVFVDGTDIWHARQLVKERLDAAREAIPETAGTPAIGPPATGLGEVYQFTVASDRHTKYELYRIYERDIAPRLVAVDGVVEVNAWGGGTPQLDVNLDPYRLAARGMTAGEVAEGIQSALGLVTGGAMVDGPEQILVRAISNPTSPDEVEAIVLRVDDAGRPIYVRDVAEVVESGALTVGMGSADGRGEVLFAMAQLLTGADALSVVDDLRDRMETVKEALPDGVQVEVIYDRKKLVGSTLFTVGKSLAEGGLLVILVLLLMLGDVRSGLLVASVIPLSMLGAFLGLNLLGYSGNLMSLGAIDFGLIVDGTIVVAESIVALELVRREDLREKVIERTRSVAGPVLFAVGILILVYIPILTMTGVEGKLFRPMALTVLLALTTALILSFTYIPAAASILVRPKGHQQTWLTAKLESLYTPTLRAAMHRPFAAVSAALGVLAVSVVAAMTMGVEFVPQLQEGDIVVQTARVPSISAEQALEDVSRIERLLGEFPEVARVASRSGAPALATDPMGLEESDILVKLHPMSEWTTGRTQEELVQAMSERLEGEELGAELTFTQPIEMRFNELLEGITSDVGVKVFGPELGTLMAISQDVAAQLESVEGAADVSAPTIEGVPGLEARLQPDRIQVLGASTENILMLVAGVQRGTEIGSVQRGQFRDPIVMKTAWDAGVPISDMPIATRHGGGTSMGSIADVLNVTTPATIEREAGSRRFVVESNVRGRDLGSFVREAQDRVAQNVKLPDGYWLEWSGKYEQLRSAATRTAITVPIILFLILGVLYVAFRDWRSALLIFLNVPVAASGGIIALWSRGLPVSMSAIVGLIALFGIAVMNGIVLLSRTRELHQMMSAAEAATRSASERFRPVLMTAFVAGIGFLPMALQVGIGAEVQRPLATVVIGGLVTSTLLTLVVLPTLYARFGRRSEEPRAAE</sequence>
<dbReference type="Gene3D" id="3.30.70.1320">
    <property type="entry name" value="Multidrug efflux transporter AcrB pore domain like"/>
    <property type="match status" value="1"/>
</dbReference>
<keyword evidence="3" id="KW-1003">Cell membrane</keyword>
<feature type="transmembrane region" description="Helical" evidence="7">
    <location>
        <begin position="908"/>
        <end position="931"/>
    </location>
</feature>
<dbReference type="InterPro" id="IPR027463">
    <property type="entry name" value="AcrB_DN_DC_subdom"/>
</dbReference>
<dbReference type="NCBIfam" id="TIGR00914">
    <property type="entry name" value="2A0601"/>
    <property type="match status" value="1"/>
</dbReference>
<dbReference type="Gene3D" id="3.30.70.1430">
    <property type="entry name" value="Multidrug efflux transporter AcrB pore domain"/>
    <property type="match status" value="2"/>
</dbReference>
<dbReference type="RefSeq" id="WP_146960959.1">
    <property type="nucleotide sequence ID" value="NZ_CP042467.1"/>
</dbReference>
<dbReference type="SUPFAM" id="SSF82693">
    <property type="entry name" value="Multidrug efflux transporter AcrB pore domain, PN1, PN2, PC1 and PC2 subdomains"/>
    <property type="match status" value="2"/>
</dbReference>